<feature type="transmembrane region" description="Helical" evidence="1">
    <location>
        <begin position="414"/>
        <end position="438"/>
    </location>
</feature>
<evidence type="ECO:0000256" key="1">
    <source>
        <dbReference type="SAM" id="Phobius"/>
    </source>
</evidence>
<sequence length="534" mass="55430">MRDTDSTAALVELRNARKRVRTANIDWVDAMYRAYILTIVGVVAVIVASGYVGDSEVSAQGLVDFREYAPAAIGLLGAVAVAIGLRSGARGGPLALEAADVRHVLLAPIDRGRALRGAAFRQIRHASLGALAVGAIGGQLAARRLPGNPIAWTLCGAAVALLAALAAVGAGYVAAGRRWSGRLVNPVALAIVAWSTADLAAATATSPLDLLGRLALWPLHVDLLAIVGIVVTLLVPLAGIRFVEGLSIEAAERRSALIGRLAFAATLQDLRTVLVLRRQLAQEHARRKPWALFVPGARRWPVWGRGCRGVLRWPAVRWVRVLVLGACAGAATAGIAEGTTPLVVAAGLAMYIAGLDSIEPLAQEVDHPSRTDGFPVVRGAVHVRHLAVSGVVMTISSLVGLGVAVALRPQISTLGVGAVTVVTATIGSVAGAAISTIAGPPDQISSWAIGAPEIAGMHTIVRLLWPPALCTIGFVPVIVATRLAADHRPTVNSTTATSALLVLMLEVGMIAWVYAREPVLANIRASFDSFGKAA</sequence>
<keyword evidence="1" id="KW-0472">Membrane</keyword>
<keyword evidence="1" id="KW-1133">Transmembrane helix</keyword>
<feature type="transmembrane region" description="Helical" evidence="1">
    <location>
        <begin position="68"/>
        <end position="85"/>
    </location>
</feature>
<gene>
    <name evidence="2" type="ORF">UFOPK2754_02506</name>
</gene>
<feature type="transmembrane region" description="Helical" evidence="1">
    <location>
        <begin position="318"/>
        <end position="336"/>
    </location>
</feature>
<dbReference type="EMBL" id="CAEZYR010000115">
    <property type="protein sequence ID" value="CAB4762470.1"/>
    <property type="molecule type" value="Genomic_DNA"/>
</dbReference>
<keyword evidence="1" id="KW-0812">Transmembrane</keyword>
<feature type="transmembrane region" description="Helical" evidence="1">
    <location>
        <begin position="224"/>
        <end position="243"/>
    </location>
</feature>
<organism evidence="2">
    <name type="scientific">freshwater metagenome</name>
    <dbReference type="NCBI Taxonomy" id="449393"/>
    <lineage>
        <taxon>unclassified sequences</taxon>
        <taxon>metagenomes</taxon>
        <taxon>ecological metagenomes</taxon>
    </lineage>
</organism>
<feature type="transmembrane region" description="Helical" evidence="1">
    <location>
        <begin position="386"/>
        <end position="407"/>
    </location>
</feature>
<evidence type="ECO:0000313" key="2">
    <source>
        <dbReference type="EMBL" id="CAB4762470.1"/>
    </source>
</evidence>
<feature type="transmembrane region" description="Helical" evidence="1">
    <location>
        <begin position="151"/>
        <end position="175"/>
    </location>
</feature>
<proteinExistence type="predicted"/>
<dbReference type="AlphaFoldDB" id="A0A6J6URW2"/>
<accession>A0A6J6URW2</accession>
<feature type="transmembrane region" description="Helical" evidence="1">
    <location>
        <begin position="34"/>
        <end position="53"/>
    </location>
</feature>
<feature type="transmembrane region" description="Helical" evidence="1">
    <location>
        <begin position="464"/>
        <end position="485"/>
    </location>
</feature>
<name>A0A6J6URW2_9ZZZZ</name>
<feature type="transmembrane region" description="Helical" evidence="1">
    <location>
        <begin position="126"/>
        <end position="145"/>
    </location>
</feature>
<feature type="transmembrane region" description="Helical" evidence="1">
    <location>
        <begin position="187"/>
        <end position="204"/>
    </location>
</feature>
<feature type="transmembrane region" description="Helical" evidence="1">
    <location>
        <begin position="497"/>
        <end position="515"/>
    </location>
</feature>
<protein>
    <submittedName>
        <fullName evidence="2">Unannotated protein</fullName>
    </submittedName>
</protein>
<reference evidence="2" key="1">
    <citation type="submission" date="2020-05" db="EMBL/GenBank/DDBJ databases">
        <authorList>
            <person name="Chiriac C."/>
            <person name="Salcher M."/>
            <person name="Ghai R."/>
            <person name="Kavagutti S V."/>
        </authorList>
    </citation>
    <scope>NUCLEOTIDE SEQUENCE</scope>
</reference>